<feature type="transmembrane region" description="Helical" evidence="15">
    <location>
        <begin position="34"/>
        <end position="53"/>
    </location>
</feature>
<evidence type="ECO:0000256" key="3">
    <source>
        <dbReference type="ARBA" id="ARBA00004542"/>
    </source>
</evidence>
<evidence type="ECO:0000256" key="5">
    <source>
        <dbReference type="ARBA" id="ARBA00004653"/>
    </source>
</evidence>
<dbReference type="InterPro" id="IPR038623">
    <property type="entry name" value="STING_C_sf"/>
</dbReference>
<evidence type="ECO:0000256" key="1">
    <source>
        <dbReference type="ARBA" id="ARBA00004457"/>
    </source>
</evidence>
<dbReference type="Pfam" id="PF15009">
    <property type="entry name" value="STING_LBD"/>
    <property type="match status" value="1"/>
</dbReference>
<keyword evidence="10" id="KW-0256">Endoplasmic reticulum</keyword>
<dbReference type="Proteomes" id="UP001356427">
    <property type="component" value="Unassembled WGS sequence"/>
</dbReference>
<keyword evidence="12 15" id="KW-0472">Membrane</keyword>
<dbReference type="GO" id="GO:0048471">
    <property type="term" value="C:perinuclear region of cytoplasm"/>
    <property type="evidence" value="ECO:0007669"/>
    <property type="project" value="UniProtKB-SubCell"/>
</dbReference>
<dbReference type="FunFam" id="1.20.5.5200:FF:000001">
    <property type="entry name" value="Stimulator of interferon genes protein"/>
    <property type="match status" value="1"/>
</dbReference>
<sequence length="415" mass="46816">MDGEREQTGTTPNRRKMQQLGGEECLVPQPRGSLPKACAIGLATVVTVAILVLEPECFFRHVAAAILILTVGPSLHGVFLLSEECLHHANTRYRGGRLGQMVTACVGVCTLLGVGLAVLLFVLTEPQPWRDQWSMVILACVLYPLLKTLGVLGPSEVEVSEICEKRKMNVAHGLAWSFHLGYLNLVLPRLEGSIAEFRASNMVGPFETKGSRKLLILLPLNANITHKLEDADTNINFHDNLPNTEIDRAGVRGRVYKHSVYSVLDKDRQVHHCVVEYATPLLTLYKMSQESSAGFGEKDRREQVLLFYRTLQDILDRSLECRNRYRLILLNDEHEDDPHFLSKAILKNLDQQEKEEFYVPPVIPQPEVGRPSHALPLIDYWHRAEPMSREPTLMISHDMPRTLREPVENSEDLSP</sequence>
<dbReference type="GO" id="GO:0016239">
    <property type="term" value="P:positive regulation of macroautophagy"/>
    <property type="evidence" value="ECO:0007669"/>
    <property type="project" value="TreeGrafter"/>
</dbReference>
<dbReference type="GO" id="GO:0002218">
    <property type="term" value="P:activation of innate immune response"/>
    <property type="evidence" value="ECO:0007669"/>
    <property type="project" value="InterPro"/>
</dbReference>
<keyword evidence="8 15" id="KW-0812">Transmembrane</keyword>
<dbReference type="InterPro" id="IPR029158">
    <property type="entry name" value="STING"/>
</dbReference>
<dbReference type="InterPro" id="IPR047191">
    <property type="entry name" value="STING_C_chordates"/>
</dbReference>
<feature type="domain" description="STING ligand-binding" evidence="16">
    <location>
        <begin position="169"/>
        <end position="353"/>
    </location>
</feature>
<dbReference type="EMBL" id="JAGTTL010000030">
    <property type="protein sequence ID" value="KAK6298155.1"/>
    <property type="molecule type" value="Genomic_DNA"/>
</dbReference>
<dbReference type="GO" id="GO:0005789">
    <property type="term" value="C:endoplasmic reticulum membrane"/>
    <property type="evidence" value="ECO:0007669"/>
    <property type="project" value="UniProtKB-SubCell"/>
</dbReference>
<comment type="catalytic activity">
    <reaction evidence="13">
        <text>H(+)(in) = H(+)(out)</text>
        <dbReference type="Rhea" id="RHEA:34979"/>
        <dbReference type="ChEBI" id="CHEBI:15378"/>
    </reaction>
</comment>
<dbReference type="GO" id="GO:0033116">
    <property type="term" value="C:endoplasmic reticulum-Golgi intermediate compartment membrane"/>
    <property type="evidence" value="ECO:0007669"/>
    <property type="project" value="UniProtKB-SubCell"/>
</dbReference>
<feature type="transmembrane region" description="Helical" evidence="15">
    <location>
        <begin position="62"/>
        <end position="81"/>
    </location>
</feature>
<dbReference type="GO" id="GO:0045087">
    <property type="term" value="P:innate immune response"/>
    <property type="evidence" value="ECO:0007669"/>
    <property type="project" value="TreeGrafter"/>
</dbReference>
<dbReference type="GO" id="GO:0035438">
    <property type="term" value="F:cyclic-di-GMP binding"/>
    <property type="evidence" value="ECO:0007669"/>
    <property type="project" value="TreeGrafter"/>
</dbReference>
<comment type="similarity">
    <text evidence="6">Belongs to the STING family.</text>
</comment>
<evidence type="ECO:0000256" key="10">
    <source>
        <dbReference type="ARBA" id="ARBA00022824"/>
    </source>
</evidence>
<dbReference type="GO" id="GO:0061507">
    <property type="term" value="F:2',3'-cyclic GMP-AMP binding"/>
    <property type="evidence" value="ECO:0007669"/>
    <property type="project" value="TreeGrafter"/>
</dbReference>
<evidence type="ECO:0000313" key="18">
    <source>
        <dbReference type="EMBL" id="KAK6298155.1"/>
    </source>
</evidence>
<dbReference type="PANTHER" id="PTHR34339">
    <property type="entry name" value="STIMULATOR OF INTERFERON GENES PROTEIN"/>
    <property type="match status" value="1"/>
</dbReference>
<comment type="subcellular location">
    <subcellularLocation>
        <location evidence="4">Cytoplasm</location>
        <location evidence="4">Perinuclear region</location>
    </subcellularLocation>
    <subcellularLocation>
        <location evidence="3">Cytoplasmic vesicle</location>
        <location evidence="3">Autophagosome membrane</location>
        <topology evidence="3">Multi-pass membrane protein</topology>
    </subcellularLocation>
    <subcellularLocation>
        <location evidence="2">Endoplasmic reticulum membrane</location>
        <topology evidence="2">Multi-pass membrane protein</topology>
    </subcellularLocation>
    <subcellularLocation>
        <location evidence="1">Endoplasmic reticulum-Golgi intermediate compartment membrane</location>
        <topology evidence="1">Multi-pass membrane protein</topology>
    </subcellularLocation>
    <subcellularLocation>
        <location evidence="5">Golgi apparatus membrane</location>
        <topology evidence="5">Multi-pass membrane protein</topology>
    </subcellularLocation>
</comment>
<dbReference type="GO" id="GO:0061709">
    <property type="term" value="P:reticulophagy"/>
    <property type="evidence" value="ECO:0007669"/>
    <property type="project" value="TreeGrafter"/>
</dbReference>
<evidence type="ECO:0000256" key="15">
    <source>
        <dbReference type="SAM" id="Phobius"/>
    </source>
</evidence>
<evidence type="ECO:0000259" key="16">
    <source>
        <dbReference type="Pfam" id="PF15009"/>
    </source>
</evidence>
<dbReference type="CDD" id="cd22658">
    <property type="entry name" value="STING_C_metazoan-like"/>
    <property type="match status" value="1"/>
</dbReference>
<proteinExistence type="inferred from homology"/>
<keyword evidence="9" id="KW-0547">Nucleotide-binding</keyword>
<feature type="transmembrane region" description="Helical" evidence="15">
    <location>
        <begin position="135"/>
        <end position="153"/>
    </location>
</feature>
<evidence type="ECO:0000256" key="4">
    <source>
        <dbReference type="ARBA" id="ARBA00004556"/>
    </source>
</evidence>
<accession>A0AAN8KZE4</accession>
<dbReference type="GO" id="GO:0051607">
    <property type="term" value="P:defense response to virus"/>
    <property type="evidence" value="ECO:0007669"/>
    <property type="project" value="TreeGrafter"/>
</dbReference>
<keyword evidence="19" id="KW-1185">Reference proteome</keyword>
<evidence type="ECO:0000256" key="2">
    <source>
        <dbReference type="ARBA" id="ARBA00004477"/>
    </source>
</evidence>
<dbReference type="Gene3D" id="1.20.5.5200">
    <property type="match status" value="1"/>
</dbReference>
<feature type="transmembrane region" description="Helical" evidence="15">
    <location>
        <begin position="101"/>
        <end position="123"/>
    </location>
</feature>
<evidence type="ECO:0000256" key="11">
    <source>
        <dbReference type="ARBA" id="ARBA00022989"/>
    </source>
</evidence>
<reference evidence="18 19" key="1">
    <citation type="submission" date="2021-04" db="EMBL/GenBank/DDBJ databases">
        <authorList>
            <person name="De Guttry C."/>
            <person name="Zahm M."/>
            <person name="Klopp C."/>
            <person name="Cabau C."/>
            <person name="Louis A."/>
            <person name="Berthelot C."/>
            <person name="Parey E."/>
            <person name="Roest Crollius H."/>
            <person name="Montfort J."/>
            <person name="Robinson-Rechavi M."/>
            <person name="Bucao C."/>
            <person name="Bouchez O."/>
            <person name="Gislard M."/>
            <person name="Lluch J."/>
            <person name="Milhes M."/>
            <person name="Lampietro C."/>
            <person name="Lopez Roques C."/>
            <person name="Donnadieu C."/>
            <person name="Braasch I."/>
            <person name="Desvignes T."/>
            <person name="Postlethwait J."/>
            <person name="Bobe J."/>
            <person name="Wedekind C."/>
            <person name="Guiguen Y."/>
        </authorList>
    </citation>
    <scope>NUCLEOTIDE SEQUENCE [LARGE SCALE GENOMIC DNA]</scope>
    <source>
        <strain evidence="18">Cs_M1</strain>
        <tissue evidence="18">Blood</tissue>
    </source>
</reference>
<evidence type="ECO:0000259" key="17">
    <source>
        <dbReference type="Pfam" id="PF23417"/>
    </source>
</evidence>
<feature type="domain" description="STING transmembrane" evidence="17">
    <location>
        <begin position="62"/>
        <end position="167"/>
    </location>
</feature>
<dbReference type="Gene3D" id="3.40.50.12100">
    <property type="entry name" value="Stimulator of interferon genes protein"/>
    <property type="match status" value="1"/>
</dbReference>
<dbReference type="GO" id="GO:0000421">
    <property type="term" value="C:autophagosome membrane"/>
    <property type="evidence" value="ECO:0007669"/>
    <property type="project" value="UniProtKB-SubCell"/>
</dbReference>
<organism evidence="18 19">
    <name type="scientific">Coregonus suidteri</name>
    <dbReference type="NCBI Taxonomy" id="861788"/>
    <lineage>
        <taxon>Eukaryota</taxon>
        <taxon>Metazoa</taxon>
        <taxon>Chordata</taxon>
        <taxon>Craniata</taxon>
        <taxon>Vertebrata</taxon>
        <taxon>Euteleostomi</taxon>
        <taxon>Actinopterygii</taxon>
        <taxon>Neopterygii</taxon>
        <taxon>Teleostei</taxon>
        <taxon>Protacanthopterygii</taxon>
        <taxon>Salmoniformes</taxon>
        <taxon>Salmonidae</taxon>
        <taxon>Coregoninae</taxon>
        <taxon>Coregonus</taxon>
    </lineage>
</organism>
<keyword evidence="11 15" id="KW-1133">Transmembrane helix</keyword>
<evidence type="ECO:0000256" key="12">
    <source>
        <dbReference type="ARBA" id="ARBA00023136"/>
    </source>
</evidence>
<evidence type="ECO:0000256" key="6">
    <source>
        <dbReference type="ARBA" id="ARBA00009027"/>
    </source>
</evidence>
<gene>
    <name evidence="18" type="ORF">J4Q44_G00312100</name>
</gene>
<dbReference type="Pfam" id="PF23417">
    <property type="entry name" value="STING_TM"/>
    <property type="match status" value="1"/>
</dbReference>
<feature type="region of interest" description="Disordered" evidence="14">
    <location>
        <begin position="1"/>
        <end position="21"/>
    </location>
</feature>
<dbReference type="InterPro" id="IPR055434">
    <property type="entry name" value="STING_TM"/>
</dbReference>
<comment type="caution">
    <text evidence="18">The sequence shown here is derived from an EMBL/GenBank/DDBJ whole genome shotgun (WGS) entry which is preliminary data.</text>
</comment>
<dbReference type="FunFam" id="3.40.50.12100:FF:000001">
    <property type="entry name" value="Stimulator of interferon genes protein"/>
    <property type="match status" value="1"/>
</dbReference>
<dbReference type="AlphaFoldDB" id="A0AAN8KZE4"/>
<dbReference type="GO" id="GO:0000139">
    <property type="term" value="C:Golgi membrane"/>
    <property type="evidence" value="ECO:0007669"/>
    <property type="project" value="UniProtKB-SubCell"/>
</dbReference>
<evidence type="ECO:0000313" key="19">
    <source>
        <dbReference type="Proteomes" id="UP001356427"/>
    </source>
</evidence>
<dbReference type="GO" id="GO:0032481">
    <property type="term" value="P:positive regulation of type I interferon production"/>
    <property type="evidence" value="ECO:0007669"/>
    <property type="project" value="InterPro"/>
</dbReference>
<dbReference type="GO" id="GO:0000045">
    <property type="term" value="P:autophagosome assembly"/>
    <property type="evidence" value="ECO:0007669"/>
    <property type="project" value="TreeGrafter"/>
</dbReference>
<evidence type="ECO:0000256" key="7">
    <source>
        <dbReference type="ARBA" id="ARBA00018708"/>
    </source>
</evidence>
<evidence type="ECO:0000256" key="8">
    <source>
        <dbReference type="ARBA" id="ARBA00022692"/>
    </source>
</evidence>
<evidence type="ECO:0000256" key="14">
    <source>
        <dbReference type="SAM" id="MobiDB-lite"/>
    </source>
</evidence>
<dbReference type="InterPro" id="IPR055432">
    <property type="entry name" value="STING_LBD"/>
</dbReference>
<evidence type="ECO:0000256" key="13">
    <source>
        <dbReference type="ARBA" id="ARBA00024169"/>
    </source>
</evidence>
<name>A0AAN8KZE4_9TELE</name>
<protein>
    <recommendedName>
        <fullName evidence="7">Stimulator of interferon genes protein</fullName>
    </recommendedName>
</protein>
<evidence type="ECO:0000256" key="9">
    <source>
        <dbReference type="ARBA" id="ARBA00022741"/>
    </source>
</evidence>
<dbReference type="PANTHER" id="PTHR34339:SF1">
    <property type="entry name" value="STIMULATOR OF INTERFERON GENES PROTEIN"/>
    <property type="match status" value="1"/>
</dbReference>